<keyword evidence="4" id="KW-0804">Transcription</keyword>
<name>A0A3D4V5P5_9BACT</name>
<keyword evidence="3 6" id="KW-0238">DNA-binding</keyword>
<keyword evidence="1" id="KW-0678">Repressor</keyword>
<dbReference type="PANTHER" id="PTHR30204">
    <property type="entry name" value="REDOX-CYCLING DRUG-SENSING TRANSCRIPTIONAL ACTIVATOR SOXR"/>
    <property type="match status" value="1"/>
</dbReference>
<dbReference type="Proteomes" id="UP000264071">
    <property type="component" value="Unassembled WGS sequence"/>
</dbReference>
<accession>A0A3D4V5P5</accession>
<keyword evidence="2" id="KW-0805">Transcription regulation</keyword>
<dbReference type="SUPFAM" id="SSF46955">
    <property type="entry name" value="Putative DNA-binding domain"/>
    <property type="match status" value="1"/>
</dbReference>
<sequence>MKVPLRIGAVAEAAGVGVQTLRYYERRGLLSARHRTAGGYREYAPDTVRRVVFIRRAQAMGFTLDEIRALLALRVREPRRCEPVKESAEIARARVREQLVALRRMDKVLARLIRACDARAVTEECPILAALEPEERS</sequence>
<dbReference type="SMART" id="SM00422">
    <property type="entry name" value="HTH_MERR"/>
    <property type="match status" value="1"/>
</dbReference>
<dbReference type="Gene3D" id="1.10.1660.10">
    <property type="match status" value="1"/>
</dbReference>
<dbReference type="InterPro" id="IPR047057">
    <property type="entry name" value="MerR_fam"/>
</dbReference>
<dbReference type="PROSITE" id="PS50937">
    <property type="entry name" value="HTH_MERR_2"/>
    <property type="match status" value="1"/>
</dbReference>
<dbReference type="InterPro" id="IPR009061">
    <property type="entry name" value="DNA-bd_dom_put_sf"/>
</dbReference>
<reference evidence="6 7" key="1">
    <citation type="journal article" date="2018" name="Nat. Biotechnol.">
        <title>A standardized bacterial taxonomy based on genome phylogeny substantially revises the tree of life.</title>
        <authorList>
            <person name="Parks D.H."/>
            <person name="Chuvochina M."/>
            <person name="Waite D.W."/>
            <person name="Rinke C."/>
            <person name="Skarshewski A."/>
            <person name="Chaumeil P.A."/>
            <person name="Hugenholtz P."/>
        </authorList>
    </citation>
    <scope>NUCLEOTIDE SEQUENCE [LARGE SCALE GENOMIC DNA]</scope>
    <source>
        <strain evidence="6">UBA8844</strain>
    </source>
</reference>
<comment type="caution">
    <text evidence="6">The sequence shown here is derived from an EMBL/GenBank/DDBJ whole genome shotgun (WGS) entry which is preliminary data.</text>
</comment>
<dbReference type="OMA" id="TEEDCRW"/>
<evidence type="ECO:0000256" key="3">
    <source>
        <dbReference type="ARBA" id="ARBA00023125"/>
    </source>
</evidence>
<dbReference type="GO" id="GO:0003677">
    <property type="term" value="F:DNA binding"/>
    <property type="evidence" value="ECO:0007669"/>
    <property type="project" value="UniProtKB-KW"/>
</dbReference>
<dbReference type="GO" id="GO:0003700">
    <property type="term" value="F:DNA-binding transcription factor activity"/>
    <property type="evidence" value="ECO:0007669"/>
    <property type="project" value="InterPro"/>
</dbReference>
<evidence type="ECO:0000259" key="5">
    <source>
        <dbReference type="PROSITE" id="PS50937"/>
    </source>
</evidence>
<dbReference type="AlphaFoldDB" id="A0A3D4V5P5"/>
<organism evidence="6 7">
    <name type="scientific">Gemmatimonas aurantiaca</name>
    <dbReference type="NCBI Taxonomy" id="173480"/>
    <lineage>
        <taxon>Bacteria</taxon>
        <taxon>Pseudomonadati</taxon>
        <taxon>Gemmatimonadota</taxon>
        <taxon>Gemmatimonadia</taxon>
        <taxon>Gemmatimonadales</taxon>
        <taxon>Gemmatimonadaceae</taxon>
        <taxon>Gemmatimonas</taxon>
    </lineage>
</organism>
<dbReference type="InterPro" id="IPR000551">
    <property type="entry name" value="MerR-type_HTH_dom"/>
</dbReference>
<evidence type="ECO:0000313" key="7">
    <source>
        <dbReference type="Proteomes" id="UP000264071"/>
    </source>
</evidence>
<dbReference type="Pfam" id="PF13411">
    <property type="entry name" value="MerR_1"/>
    <property type="match status" value="1"/>
</dbReference>
<proteinExistence type="predicted"/>
<dbReference type="EMBL" id="DPIY01000005">
    <property type="protein sequence ID" value="HCT56421.1"/>
    <property type="molecule type" value="Genomic_DNA"/>
</dbReference>
<evidence type="ECO:0000256" key="1">
    <source>
        <dbReference type="ARBA" id="ARBA00022491"/>
    </source>
</evidence>
<evidence type="ECO:0000313" key="6">
    <source>
        <dbReference type="EMBL" id="HCT56421.1"/>
    </source>
</evidence>
<feature type="domain" description="HTH merR-type" evidence="5">
    <location>
        <begin position="1"/>
        <end position="73"/>
    </location>
</feature>
<dbReference type="PANTHER" id="PTHR30204:SF69">
    <property type="entry name" value="MERR-FAMILY TRANSCRIPTIONAL REGULATOR"/>
    <property type="match status" value="1"/>
</dbReference>
<gene>
    <name evidence="6" type="ORF">DGD08_04320</name>
</gene>
<dbReference type="PRINTS" id="PR00040">
    <property type="entry name" value="HTHMERR"/>
</dbReference>
<protein>
    <submittedName>
        <fullName evidence="6">MerR family DNA-binding transcriptional regulator</fullName>
    </submittedName>
</protein>
<evidence type="ECO:0000256" key="4">
    <source>
        <dbReference type="ARBA" id="ARBA00023163"/>
    </source>
</evidence>
<evidence type="ECO:0000256" key="2">
    <source>
        <dbReference type="ARBA" id="ARBA00023015"/>
    </source>
</evidence>